<dbReference type="AlphaFoldDB" id="D5A9P2"/>
<evidence type="ECO:0000256" key="2">
    <source>
        <dbReference type="SAM" id="SignalP"/>
    </source>
</evidence>
<feature type="signal peptide" evidence="2">
    <location>
        <begin position="1"/>
        <end position="25"/>
    </location>
</feature>
<accession>D5A9P2</accession>
<dbReference type="GO" id="GO:0006508">
    <property type="term" value="P:proteolysis"/>
    <property type="evidence" value="ECO:0007669"/>
    <property type="project" value="InterPro"/>
</dbReference>
<dbReference type="PROSITE" id="PS51767">
    <property type="entry name" value="PEPTIDASE_A1"/>
    <property type="match status" value="1"/>
</dbReference>
<dbReference type="OMA" id="VEYYSAM"/>
<dbReference type="Gene3D" id="2.40.70.10">
    <property type="entry name" value="Acid Proteases"/>
    <property type="match status" value="1"/>
</dbReference>
<evidence type="ECO:0000313" key="4">
    <source>
        <dbReference type="EMBL" id="ADE76261.1"/>
    </source>
</evidence>
<proteinExistence type="evidence at transcript level"/>
<comment type="similarity">
    <text evidence="1">Belongs to the peptidase A1 family.</text>
</comment>
<dbReference type="GO" id="GO:0004190">
    <property type="term" value="F:aspartic-type endopeptidase activity"/>
    <property type="evidence" value="ECO:0007669"/>
    <property type="project" value="InterPro"/>
</dbReference>
<dbReference type="InterPro" id="IPR001461">
    <property type="entry name" value="Aspartic_peptidase_A1"/>
</dbReference>
<dbReference type="PANTHER" id="PTHR13683">
    <property type="entry name" value="ASPARTYL PROTEASES"/>
    <property type="match status" value="1"/>
</dbReference>
<sequence>MESPTVSFIYSLILFTSLGFQNSNGQSYSLQMYHKFSNEVKEWMTWRHGLDTDGWPVEGSNEYYKALYHHDSARHGRKLADHPSLTFLEGNETVEIPQLGFLFYSMVQVGTPNVTLFVALDTGSDVFWVPCDCQACAPTSAASYGLVCIPFSAFPVKPIRITLMF</sequence>
<dbReference type="MEROPS" id="A01.A53"/>
<name>D5A9P2_PICSI</name>
<reference evidence="4" key="1">
    <citation type="submission" date="2010-04" db="EMBL/GenBank/DDBJ databases">
        <authorList>
            <person name="Reid K.E."/>
            <person name="Liao N."/>
            <person name="Chan S."/>
            <person name="Docking R."/>
            <person name="Taylor G."/>
            <person name="Moore R."/>
            <person name="Mayo M."/>
            <person name="Munro S."/>
            <person name="King J."/>
            <person name="Yanchuk A."/>
            <person name="Holt R."/>
            <person name="Jones S."/>
            <person name="Marra M."/>
            <person name="Ritland C.E."/>
            <person name="Ritland K."/>
            <person name="Bohlmann J."/>
        </authorList>
    </citation>
    <scope>NUCLEOTIDE SEQUENCE</scope>
    <source>
        <tissue evidence="4">Bud</tissue>
    </source>
</reference>
<dbReference type="PANTHER" id="PTHR13683:SF232">
    <property type="entry name" value="OS09G0542100 PROTEIN"/>
    <property type="match status" value="1"/>
</dbReference>
<dbReference type="EMBL" id="BT122915">
    <property type="protein sequence ID" value="ADE76261.1"/>
    <property type="molecule type" value="mRNA"/>
</dbReference>
<feature type="domain" description="Peptidase A1" evidence="3">
    <location>
        <begin position="103"/>
        <end position="165"/>
    </location>
</feature>
<evidence type="ECO:0000256" key="1">
    <source>
        <dbReference type="ARBA" id="ARBA00007447"/>
    </source>
</evidence>
<organism evidence="4">
    <name type="scientific">Picea sitchensis</name>
    <name type="common">Sitka spruce</name>
    <name type="synonym">Pinus sitchensis</name>
    <dbReference type="NCBI Taxonomy" id="3332"/>
    <lineage>
        <taxon>Eukaryota</taxon>
        <taxon>Viridiplantae</taxon>
        <taxon>Streptophyta</taxon>
        <taxon>Embryophyta</taxon>
        <taxon>Tracheophyta</taxon>
        <taxon>Spermatophyta</taxon>
        <taxon>Pinopsida</taxon>
        <taxon>Pinidae</taxon>
        <taxon>Conifers I</taxon>
        <taxon>Pinales</taxon>
        <taxon>Pinaceae</taxon>
        <taxon>Picea</taxon>
    </lineage>
</organism>
<dbReference type="InterPro" id="IPR021109">
    <property type="entry name" value="Peptidase_aspartic_dom_sf"/>
</dbReference>
<dbReference type="Pfam" id="PF14543">
    <property type="entry name" value="TAXi_N"/>
    <property type="match status" value="1"/>
</dbReference>
<dbReference type="InterPro" id="IPR032861">
    <property type="entry name" value="TAXi_N"/>
</dbReference>
<dbReference type="InterPro" id="IPR033121">
    <property type="entry name" value="PEPTIDASE_A1"/>
</dbReference>
<feature type="chain" id="PRO_5003069120" description="Peptidase A1 domain-containing protein" evidence="2">
    <location>
        <begin position="26"/>
        <end position="165"/>
    </location>
</feature>
<evidence type="ECO:0000259" key="3">
    <source>
        <dbReference type="PROSITE" id="PS51767"/>
    </source>
</evidence>
<keyword evidence="2" id="KW-0732">Signal</keyword>
<protein>
    <recommendedName>
        <fullName evidence="3">Peptidase A1 domain-containing protein</fullName>
    </recommendedName>
</protein>
<dbReference type="SUPFAM" id="SSF50630">
    <property type="entry name" value="Acid proteases"/>
    <property type="match status" value="1"/>
</dbReference>